<organism evidence="1">
    <name type="scientific">hydrothermal vent metagenome</name>
    <dbReference type="NCBI Taxonomy" id="652676"/>
    <lineage>
        <taxon>unclassified sequences</taxon>
        <taxon>metagenomes</taxon>
        <taxon>ecological metagenomes</taxon>
    </lineage>
</organism>
<reference evidence="1" key="1">
    <citation type="submission" date="2018-06" db="EMBL/GenBank/DDBJ databases">
        <authorList>
            <person name="Zhirakovskaya E."/>
        </authorList>
    </citation>
    <scope>NUCLEOTIDE SEQUENCE</scope>
</reference>
<evidence type="ECO:0000313" key="1">
    <source>
        <dbReference type="EMBL" id="VAW90407.1"/>
    </source>
</evidence>
<evidence type="ECO:0008006" key="2">
    <source>
        <dbReference type="Google" id="ProtNLM"/>
    </source>
</evidence>
<name>A0A3B0ZST2_9ZZZZ</name>
<accession>A0A3B0ZST2</accession>
<proteinExistence type="predicted"/>
<dbReference type="Gene3D" id="3.10.450.530">
    <property type="entry name" value="Ribonuclease toxin, BrnT, of type II toxin-antitoxin system"/>
    <property type="match status" value="1"/>
</dbReference>
<sequence length="107" mass="12760">MSVEDLEFEWDEDKNTVNIFKHGIDFWDAIYIWSDPIRQERYDIEHSNSNEDRWQTIGVSRFGVLMVVYTDKVNFEESDIRIISARKAESHEVKQYQTMTYSNGAML</sequence>
<protein>
    <recommendedName>
        <fullName evidence="2">BrnT family toxin</fullName>
    </recommendedName>
</protein>
<dbReference type="EMBL" id="UOFQ01000187">
    <property type="protein sequence ID" value="VAW90407.1"/>
    <property type="molecule type" value="Genomic_DNA"/>
</dbReference>
<dbReference type="InterPro" id="IPR007460">
    <property type="entry name" value="BrnT_toxin"/>
</dbReference>
<gene>
    <name evidence="1" type="ORF">MNBD_GAMMA17-1434</name>
</gene>
<dbReference type="InterPro" id="IPR038573">
    <property type="entry name" value="BrnT_sf"/>
</dbReference>
<dbReference type="Pfam" id="PF04365">
    <property type="entry name" value="BrnT_toxin"/>
    <property type="match status" value="1"/>
</dbReference>
<dbReference type="AlphaFoldDB" id="A0A3B0ZST2"/>